<reference evidence="2 3" key="1">
    <citation type="journal article" date="2012" name="J. Bacteriol.">
        <title>Complete genome sequence of Nocardia brasiliensis HUJEG-1.</title>
        <authorList>
            <person name="Vera-Cabrera L."/>
            <person name="Ortiz-Lopez R."/>
            <person name="Elizondo-Gonzalez R."/>
            <person name="Perez-Maya A.A."/>
            <person name="Ocampo-Candiani J."/>
        </authorList>
    </citation>
    <scope>NUCLEOTIDE SEQUENCE [LARGE SCALE GENOMIC DNA]</scope>
    <source>
        <strain evidence="3">ATCC 700358</strain>
    </source>
</reference>
<evidence type="ECO:0000313" key="2">
    <source>
        <dbReference type="EMBL" id="AFU05020.1"/>
    </source>
</evidence>
<accession>K0F6M2</accession>
<keyword evidence="3" id="KW-1185">Reference proteome</keyword>
<proteinExistence type="predicted"/>
<dbReference type="Proteomes" id="UP000006304">
    <property type="component" value="Chromosome"/>
</dbReference>
<sequence>MKGKFLKKIRTFGLLCVTAASIVLAGSGLASAEVADIQGAGTTTPPASSGSGTGSAALVEGLAKLLATGSAGGPYCPGGAGCPKP</sequence>
<dbReference type="KEGG" id="nbr:O3I_035365"/>
<feature type="signal peptide" evidence="1">
    <location>
        <begin position="1"/>
        <end position="32"/>
    </location>
</feature>
<dbReference type="AlphaFoldDB" id="K0F6M2"/>
<dbReference type="HOGENOM" id="CLU_2509339_0_0_11"/>
<organism evidence="2 3">
    <name type="scientific">Nocardia brasiliensis (strain ATCC 700358 / HUJEG-1)</name>
    <dbReference type="NCBI Taxonomy" id="1133849"/>
    <lineage>
        <taxon>Bacteria</taxon>
        <taxon>Bacillati</taxon>
        <taxon>Actinomycetota</taxon>
        <taxon>Actinomycetes</taxon>
        <taxon>Mycobacteriales</taxon>
        <taxon>Nocardiaceae</taxon>
        <taxon>Nocardia</taxon>
    </lineage>
</organism>
<feature type="chain" id="PRO_5003833350" description="Secreted protein" evidence="1">
    <location>
        <begin position="33"/>
        <end position="85"/>
    </location>
</feature>
<evidence type="ECO:0008006" key="4">
    <source>
        <dbReference type="Google" id="ProtNLM"/>
    </source>
</evidence>
<dbReference type="RefSeq" id="WP_014987870.1">
    <property type="nucleotide sequence ID" value="NC_018681.1"/>
</dbReference>
<keyword evidence="1" id="KW-0732">Signal</keyword>
<evidence type="ECO:0000313" key="3">
    <source>
        <dbReference type="Proteomes" id="UP000006304"/>
    </source>
</evidence>
<protein>
    <recommendedName>
        <fullName evidence="4">Secreted protein</fullName>
    </recommendedName>
</protein>
<dbReference type="EMBL" id="CP003876">
    <property type="protein sequence ID" value="AFU05020.1"/>
    <property type="molecule type" value="Genomic_DNA"/>
</dbReference>
<name>K0F6M2_NOCB7</name>
<gene>
    <name evidence="2" type="ORF">O3I_035365</name>
</gene>
<evidence type="ECO:0000256" key="1">
    <source>
        <dbReference type="SAM" id="SignalP"/>
    </source>
</evidence>